<evidence type="ECO:0000256" key="2">
    <source>
        <dbReference type="ARBA" id="ARBA00022723"/>
    </source>
</evidence>
<sequence>MADTDQRTKKYRGNCHCGAFVFEFEAPEIKSGVICNCSICYKKGYFAITPGVELKVVKDEGTITQYQFGEKKWKHQFCSKCGTATFGTSDFFDPPMNMGINARCIQNLDIWSLQEQHVDSTNLPPPYTPHLHPGPPPSPSNIPSDKGKLYHLTCHCGAVTASLKVDHPFDSKEYTGTIAECNCSHCIRGGYIWSYPTATQLSLSGAQNLTWYTFNNKIIRKGTCKHCGVLLLAEPVPIVDGEEPISDEMKTFRESFKDIRPVNLRAVNQDELDVEDLRAKGRVRQVRRDGGEGGVYINP</sequence>
<evidence type="ECO:0000313" key="6">
    <source>
        <dbReference type="EMBL" id="KAK0666097.1"/>
    </source>
</evidence>
<proteinExistence type="inferred from homology"/>
<keyword evidence="3" id="KW-0862">Zinc</keyword>
<evidence type="ECO:0000256" key="3">
    <source>
        <dbReference type="ARBA" id="ARBA00022833"/>
    </source>
</evidence>
<feature type="domain" description="CENP-V/GFA" evidence="5">
    <location>
        <begin position="11"/>
        <end position="127"/>
    </location>
</feature>
<comment type="caution">
    <text evidence="6">The sequence shown here is derived from an EMBL/GenBank/DDBJ whole genome shotgun (WGS) entry which is preliminary data.</text>
</comment>
<dbReference type="GO" id="GO:0046872">
    <property type="term" value="F:metal ion binding"/>
    <property type="evidence" value="ECO:0007669"/>
    <property type="project" value="UniProtKB-KW"/>
</dbReference>
<evidence type="ECO:0000256" key="1">
    <source>
        <dbReference type="ARBA" id="ARBA00005495"/>
    </source>
</evidence>
<dbReference type="GO" id="GO:0016846">
    <property type="term" value="F:carbon-sulfur lyase activity"/>
    <property type="evidence" value="ECO:0007669"/>
    <property type="project" value="InterPro"/>
</dbReference>
<feature type="compositionally biased region" description="Pro residues" evidence="4">
    <location>
        <begin position="123"/>
        <end position="140"/>
    </location>
</feature>
<organism evidence="6 7">
    <name type="scientific">Cercophora samala</name>
    <dbReference type="NCBI Taxonomy" id="330535"/>
    <lineage>
        <taxon>Eukaryota</taxon>
        <taxon>Fungi</taxon>
        <taxon>Dikarya</taxon>
        <taxon>Ascomycota</taxon>
        <taxon>Pezizomycotina</taxon>
        <taxon>Sordariomycetes</taxon>
        <taxon>Sordariomycetidae</taxon>
        <taxon>Sordariales</taxon>
        <taxon>Lasiosphaeriaceae</taxon>
        <taxon>Cercophora</taxon>
    </lineage>
</organism>
<evidence type="ECO:0000313" key="7">
    <source>
        <dbReference type="Proteomes" id="UP001174997"/>
    </source>
</evidence>
<feature type="region of interest" description="Disordered" evidence="4">
    <location>
        <begin position="122"/>
        <end position="142"/>
    </location>
</feature>
<keyword evidence="2" id="KW-0479">Metal-binding</keyword>
<dbReference type="PANTHER" id="PTHR28620">
    <property type="entry name" value="CENTROMERE PROTEIN V"/>
    <property type="match status" value="1"/>
</dbReference>
<dbReference type="SUPFAM" id="SSF51316">
    <property type="entry name" value="Mss4-like"/>
    <property type="match status" value="2"/>
</dbReference>
<dbReference type="EMBL" id="JAULSY010000095">
    <property type="protein sequence ID" value="KAK0666097.1"/>
    <property type="molecule type" value="Genomic_DNA"/>
</dbReference>
<dbReference type="Gene3D" id="2.170.150.70">
    <property type="match status" value="2"/>
</dbReference>
<dbReference type="InterPro" id="IPR011057">
    <property type="entry name" value="Mss4-like_sf"/>
</dbReference>
<keyword evidence="7" id="KW-1185">Reference proteome</keyword>
<dbReference type="AlphaFoldDB" id="A0AA39Z8C7"/>
<name>A0AA39Z8C7_9PEZI</name>
<dbReference type="Pfam" id="PF04828">
    <property type="entry name" value="GFA"/>
    <property type="match status" value="1"/>
</dbReference>
<dbReference type="PANTHER" id="PTHR28620:SF1">
    <property type="entry name" value="CENP-V_GFA DOMAIN-CONTAINING PROTEIN"/>
    <property type="match status" value="1"/>
</dbReference>
<dbReference type="Proteomes" id="UP001174997">
    <property type="component" value="Unassembled WGS sequence"/>
</dbReference>
<accession>A0AA39Z8C7</accession>
<dbReference type="InterPro" id="IPR006913">
    <property type="entry name" value="CENP-V/GFA"/>
</dbReference>
<dbReference type="InterPro" id="IPR052355">
    <property type="entry name" value="CENP-V-like"/>
</dbReference>
<comment type="similarity">
    <text evidence="1">Belongs to the Gfa family.</text>
</comment>
<protein>
    <submittedName>
        <fullName evidence="6">Mss4-like protein</fullName>
    </submittedName>
</protein>
<evidence type="ECO:0000259" key="5">
    <source>
        <dbReference type="PROSITE" id="PS51891"/>
    </source>
</evidence>
<evidence type="ECO:0000256" key="4">
    <source>
        <dbReference type="SAM" id="MobiDB-lite"/>
    </source>
</evidence>
<reference evidence="6" key="1">
    <citation type="submission" date="2023-06" db="EMBL/GenBank/DDBJ databases">
        <title>Genome-scale phylogeny and comparative genomics of the fungal order Sordariales.</title>
        <authorList>
            <consortium name="Lawrence Berkeley National Laboratory"/>
            <person name="Hensen N."/>
            <person name="Bonometti L."/>
            <person name="Westerberg I."/>
            <person name="Brannstrom I.O."/>
            <person name="Guillou S."/>
            <person name="Cros-Aarteil S."/>
            <person name="Calhoun S."/>
            <person name="Haridas S."/>
            <person name="Kuo A."/>
            <person name="Mondo S."/>
            <person name="Pangilinan J."/>
            <person name="Riley R."/>
            <person name="Labutti K."/>
            <person name="Andreopoulos B."/>
            <person name="Lipzen A."/>
            <person name="Chen C."/>
            <person name="Yanf M."/>
            <person name="Daum C."/>
            <person name="Ng V."/>
            <person name="Clum A."/>
            <person name="Steindorff A."/>
            <person name="Ohm R."/>
            <person name="Martin F."/>
            <person name="Silar P."/>
            <person name="Natvig D."/>
            <person name="Lalanne C."/>
            <person name="Gautier V."/>
            <person name="Ament-Velasquez S.L."/>
            <person name="Kruys A."/>
            <person name="Hutchinson M.I."/>
            <person name="Powell A.J."/>
            <person name="Barry K."/>
            <person name="Miller A.N."/>
            <person name="Grigoriev I.V."/>
            <person name="Debuchy R."/>
            <person name="Gladieux P."/>
            <person name="Thoren M.H."/>
            <person name="Johannesson H."/>
        </authorList>
    </citation>
    <scope>NUCLEOTIDE SEQUENCE</scope>
    <source>
        <strain evidence="6">CBS 307.81</strain>
    </source>
</reference>
<gene>
    <name evidence="6" type="ORF">QBC41DRAFT_326550</name>
</gene>
<dbReference type="PROSITE" id="PS51891">
    <property type="entry name" value="CENP_V_GFA"/>
    <property type="match status" value="2"/>
</dbReference>
<feature type="domain" description="CENP-V/GFA" evidence="5">
    <location>
        <begin position="150"/>
        <end position="273"/>
    </location>
</feature>